<proteinExistence type="inferred from homology"/>
<organism evidence="7 8">
    <name type="scientific">Astatotilapia calliptera</name>
    <name type="common">Eastern happy</name>
    <name type="synonym">Chromis callipterus</name>
    <dbReference type="NCBI Taxonomy" id="8154"/>
    <lineage>
        <taxon>Eukaryota</taxon>
        <taxon>Metazoa</taxon>
        <taxon>Chordata</taxon>
        <taxon>Craniata</taxon>
        <taxon>Vertebrata</taxon>
        <taxon>Euteleostomi</taxon>
        <taxon>Actinopterygii</taxon>
        <taxon>Neopterygii</taxon>
        <taxon>Teleostei</taxon>
        <taxon>Neoteleostei</taxon>
        <taxon>Acanthomorphata</taxon>
        <taxon>Ovalentaria</taxon>
        <taxon>Cichlomorphae</taxon>
        <taxon>Cichliformes</taxon>
        <taxon>Cichlidae</taxon>
        <taxon>African cichlids</taxon>
        <taxon>Pseudocrenilabrinae</taxon>
        <taxon>Haplochromini</taxon>
        <taxon>Astatotilapia</taxon>
    </lineage>
</organism>
<evidence type="ECO:0000313" key="7">
    <source>
        <dbReference type="Ensembl" id="ENSACLP00000038769.2"/>
    </source>
</evidence>
<name>A0A3P8RB62_ASTCA</name>
<evidence type="ECO:0000256" key="3">
    <source>
        <dbReference type="ARBA" id="ARBA00037883"/>
    </source>
</evidence>
<dbReference type="Gene3D" id="3.30.200.20">
    <property type="entry name" value="Phosphorylase Kinase, domain 1"/>
    <property type="match status" value="1"/>
</dbReference>
<dbReference type="STRING" id="8154.ENSACLP00000038769"/>
<dbReference type="InterPro" id="IPR011009">
    <property type="entry name" value="Kinase-like_dom_sf"/>
</dbReference>
<dbReference type="Gene3D" id="3.90.1200.10">
    <property type="match status" value="1"/>
</dbReference>
<dbReference type="OMA" id="IETSIDY"/>
<reference evidence="7" key="3">
    <citation type="submission" date="2025-08" db="UniProtKB">
        <authorList>
            <consortium name="Ensembl"/>
        </authorList>
    </citation>
    <scope>IDENTIFICATION</scope>
</reference>
<reference evidence="8" key="2">
    <citation type="submission" date="2023-03" db="EMBL/GenBank/DDBJ databases">
        <authorList>
            <consortium name="Wellcome Sanger Institute Data Sharing"/>
        </authorList>
    </citation>
    <scope>NUCLEOTIDE SEQUENCE [LARGE SCALE GENOMIC DNA]</scope>
</reference>
<dbReference type="AlphaFoldDB" id="A0A3P8RB62"/>
<keyword evidence="1" id="KW-0444">Lipid biosynthesis</keyword>
<comment type="similarity">
    <text evidence="4">Belongs to the choline/ethanolamine kinase family.</text>
</comment>
<keyword evidence="2" id="KW-1208">Phospholipid metabolism</keyword>
<dbReference type="Bgee" id="ENSACLG00000026108">
    <property type="expression patterns" value="Expressed in liver and 7 other cell types or tissues"/>
</dbReference>
<evidence type="ECO:0000313" key="8">
    <source>
        <dbReference type="Proteomes" id="UP000265100"/>
    </source>
</evidence>
<reference evidence="7" key="4">
    <citation type="submission" date="2025-09" db="UniProtKB">
        <authorList>
            <consortium name="Ensembl"/>
        </authorList>
    </citation>
    <scope>IDENTIFICATION</scope>
</reference>
<sequence length="411" mass="47820">MHSPFCLVTTEETDTPVVKKQVESTLVLNQRHLRTHSPLLGANCDDDSEAESFRDGRSEEVDRDTRDKAINWCRDFLSGSWKTIEDADFQISIVSGGLSNLLYLCSLPDHVQCVEDEPRQVLLRVYGAILQGVDSLVLESVMFAILAERALGPKLYGIFPQGRLEQYLPNTRMRTSQLSDPAISAEIATKLARFHNMVMPFNKKPKWLFGTIDKYMEQVMNISFVREAHVKKYNKLMKLDLPAELRSLRALLAATPSPVVFCHNDVQEGNILMLEDGKHSSVEKLMLIDFEYSSYNYRGFDFGNHFCEWMYDYTYNEWPFYKATPENYPTREQQLLFIRSYLAEQTSYSRSTDHWIFCLFVFFNCRYALASHFLWGVWSIIQAKISKIEFGYMDYAQCRFDAYFKQKKLFS</sequence>
<dbReference type="GO" id="GO:0004305">
    <property type="term" value="F:ethanolamine kinase activity"/>
    <property type="evidence" value="ECO:0007669"/>
    <property type="project" value="UniProtKB-EC"/>
</dbReference>
<dbReference type="SUPFAM" id="SSF56112">
    <property type="entry name" value="Protein kinase-like (PK-like)"/>
    <property type="match status" value="1"/>
</dbReference>
<keyword evidence="1" id="KW-0443">Lipid metabolism</keyword>
<dbReference type="GO" id="GO:0006646">
    <property type="term" value="P:phosphatidylethanolamine biosynthetic process"/>
    <property type="evidence" value="ECO:0007669"/>
    <property type="project" value="TreeGrafter"/>
</dbReference>
<evidence type="ECO:0000256" key="4">
    <source>
        <dbReference type="ARBA" id="ARBA00038211"/>
    </source>
</evidence>
<dbReference type="Pfam" id="PF01633">
    <property type="entry name" value="Choline_kinase"/>
    <property type="match status" value="1"/>
</dbReference>
<reference evidence="7 8" key="1">
    <citation type="submission" date="2018-05" db="EMBL/GenBank/DDBJ databases">
        <authorList>
            <person name="Datahose"/>
        </authorList>
    </citation>
    <scope>NUCLEOTIDE SEQUENCE</scope>
</reference>
<evidence type="ECO:0000256" key="6">
    <source>
        <dbReference type="SAM" id="MobiDB-lite"/>
    </source>
</evidence>
<comment type="pathway">
    <text evidence="3">Phospholipid metabolism; phosphatidylethanolamine biosynthesis; phosphatidylethanolamine from ethanolamine: step 1/3.</text>
</comment>
<evidence type="ECO:0000256" key="1">
    <source>
        <dbReference type="ARBA" id="ARBA00023209"/>
    </source>
</evidence>
<accession>A0A3P8RB62</accession>
<feature type="compositionally biased region" description="Basic and acidic residues" evidence="6">
    <location>
        <begin position="51"/>
        <end position="60"/>
    </location>
</feature>
<dbReference type="GeneTree" id="ENSGT00950000182939"/>
<dbReference type="CDD" id="cd05156">
    <property type="entry name" value="ChoK_euk"/>
    <property type="match status" value="1"/>
</dbReference>
<evidence type="ECO:0000256" key="5">
    <source>
        <dbReference type="ARBA" id="ARBA00038874"/>
    </source>
</evidence>
<keyword evidence="1" id="KW-0594">Phospholipid biosynthesis</keyword>
<feature type="region of interest" description="Disordered" evidence="6">
    <location>
        <begin position="40"/>
        <end position="60"/>
    </location>
</feature>
<dbReference type="PANTHER" id="PTHR22603">
    <property type="entry name" value="CHOLINE/ETHANOALAMINE KINASE"/>
    <property type="match status" value="1"/>
</dbReference>
<dbReference type="GO" id="GO:0005737">
    <property type="term" value="C:cytoplasm"/>
    <property type="evidence" value="ECO:0007669"/>
    <property type="project" value="TreeGrafter"/>
</dbReference>
<dbReference type="PANTHER" id="PTHR22603:SF101">
    <property type="entry name" value="CHOLINE KINASE BETA"/>
    <property type="match status" value="1"/>
</dbReference>
<evidence type="ECO:0000256" key="2">
    <source>
        <dbReference type="ARBA" id="ARBA00023264"/>
    </source>
</evidence>
<dbReference type="GO" id="GO:0004103">
    <property type="term" value="F:choline kinase activity"/>
    <property type="evidence" value="ECO:0007669"/>
    <property type="project" value="TreeGrafter"/>
</dbReference>
<dbReference type="EC" id="2.7.1.82" evidence="5"/>
<protein>
    <recommendedName>
        <fullName evidence="5">ethanolamine kinase</fullName>
        <ecNumber evidence="5">2.7.1.82</ecNumber>
    </recommendedName>
</protein>
<dbReference type="Ensembl" id="ENSACLT00000039689.2">
    <property type="protein sequence ID" value="ENSACLP00000038769.2"/>
    <property type="gene ID" value="ENSACLG00000026108.2"/>
</dbReference>
<keyword evidence="8" id="KW-1185">Reference proteome</keyword>
<dbReference type="Proteomes" id="UP000265100">
    <property type="component" value="Chromosome 7"/>
</dbReference>